<reference evidence="1" key="1">
    <citation type="submission" date="2020-05" db="UniProtKB">
        <authorList>
            <consortium name="EnsemblMetazoa"/>
        </authorList>
    </citation>
    <scope>IDENTIFICATION</scope>
    <source>
        <strain evidence="1">TTRI</strain>
    </source>
</reference>
<name>A0A1A9VJ36_GLOAU</name>
<dbReference type="EnsemblMetazoa" id="GAUT039019-RA">
    <property type="protein sequence ID" value="GAUT039019-PA"/>
    <property type="gene ID" value="GAUT039019"/>
</dbReference>
<sequence length="230" mass="25940">MVKAPGETSNPAAASHFRYRIGKYCVFPKGFTPHKANCVAGNYSVLGIEATLYRHGDTFQFRIFTMDEVWKAGYSIKSNAVGHDNLSIKFLTFVFPALVFSLTHVLNHVIISNYYQDYWKMTIITSTAKWGTPVSSDVVQFCVVGIVAIAIPLPQHSTAHETLFFLELYLVTVKVSLDFRSTKKLLETIDDGSFTLFLLAKFPENIVTCVYCSSYEHKKHYNAGEINKNK</sequence>
<organism evidence="1 2">
    <name type="scientific">Glossina austeni</name>
    <name type="common">Savannah tsetse fly</name>
    <dbReference type="NCBI Taxonomy" id="7395"/>
    <lineage>
        <taxon>Eukaryota</taxon>
        <taxon>Metazoa</taxon>
        <taxon>Ecdysozoa</taxon>
        <taxon>Arthropoda</taxon>
        <taxon>Hexapoda</taxon>
        <taxon>Insecta</taxon>
        <taxon>Pterygota</taxon>
        <taxon>Neoptera</taxon>
        <taxon>Endopterygota</taxon>
        <taxon>Diptera</taxon>
        <taxon>Brachycera</taxon>
        <taxon>Muscomorpha</taxon>
        <taxon>Hippoboscoidea</taxon>
        <taxon>Glossinidae</taxon>
        <taxon>Glossina</taxon>
    </lineage>
</organism>
<evidence type="ECO:0000313" key="2">
    <source>
        <dbReference type="Proteomes" id="UP000078200"/>
    </source>
</evidence>
<dbReference type="Proteomes" id="UP000078200">
    <property type="component" value="Unassembled WGS sequence"/>
</dbReference>
<evidence type="ECO:0000313" key="1">
    <source>
        <dbReference type="EnsemblMetazoa" id="GAUT039019-PA"/>
    </source>
</evidence>
<accession>A0A1A9VJ36</accession>
<dbReference type="AlphaFoldDB" id="A0A1A9VJ36"/>
<dbReference type="VEuPathDB" id="VectorBase:GAUT039019"/>
<keyword evidence="2" id="KW-1185">Reference proteome</keyword>
<protein>
    <submittedName>
        <fullName evidence="1">Uncharacterized protein</fullName>
    </submittedName>
</protein>
<proteinExistence type="predicted"/>